<evidence type="ECO:0000256" key="2">
    <source>
        <dbReference type="ARBA" id="ARBA00022532"/>
    </source>
</evidence>
<comment type="catalytic activity">
    <reaction evidence="8">
        <text>GTP + succinate + CoA = succinyl-CoA + GDP + phosphate</text>
        <dbReference type="Rhea" id="RHEA:22120"/>
        <dbReference type="ChEBI" id="CHEBI:30031"/>
        <dbReference type="ChEBI" id="CHEBI:37565"/>
        <dbReference type="ChEBI" id="CHEBI:43474"/>
        <dbReference type="ChEBI" id="CHEBI:57287"/>
        <dbReference type="ChEBI" id="CHEBI:57292"/>
        <dbReference type="ChEBI" id="CHEBI:58189"/>
    </reaction>
</comment>
<dbReference type="Proteomes" id="UP000250028">
    <property type="component" value="Unassembled WGS sequence"/>
</dbReference>
<comment type="pathway">
    <text evidence="8">Carbohydrate metabolism; tricarboxylic acid cycle; succinate from succinyl-CoA (ligase route): step 1/1.</text>
</comment>
<dbReference type="GO" id="GO:0042709">
    <property type="term" value="C:succinate-CoA ligase complex"/>
    <property type="evidence" value="ECO:0007669"/>
    <property type="project" value="TreeGrafter"/>
</dbReference>
<feature type="binding site" evidence="8">
    <location>
        <begin position="327"/>
        <end position="329"/>
    </location>
    <ligand>
        <name>substrate</name>
        <note>ligand shared with subunit alpha</note>
    </ligand>
</feature>
<dbReference type="InterPro" id="IPR017866">
    <property type="entry name" value="Succ-CoA_synthase_bsu_CS"/>
</dbReference>
<dbReference type="AlphaFoldDB" id="A0A2Y8ZSN4"/>
<gene>
    <name evidence="8" type="primary">sucC</name>
    <name evidence="10" type="ORF">SAMN04489750_2307</name>
</gene>
<comment type="subunit">
    <text evidence="8">Heterotetramer of two alpha and two beta subunits.</text>
</comment>
<dbReference type="UniPathway" id="UPA00223">
    <property type="reaction ID" value="UER00999"/>
</dbReference>
<evidence type="ECO:0000256" key="5">
    <source>
        <dbReference type="ARBA" id="ARBA00022741"/>
    </source>
</evidence>
<comment type="function">
    <text evidence="8">Succinyl-CoA synthetase functions in the citric acid cycle (TCA), coupling the hydrolysis of succinyl-CoA to the synthesis of either ATP or GTP and thus represents the only step of substrate-level phosphorylation in the TCA. The beta subunit provides nucleotide specificity of the enzyme and binds the substrate succinate, while the binding sites for coenzyme A and phosphate are found in the alpha subunit.</text>
</comment>
<dbReference type="InterPro" id="IPR005809">
    <property type="entry name" value="Succ_CoA_ligase-like_bsu"/>
</dbReference>
<keyword evidence="3 8" id="KW-0436">Ligase</keyword>
<dbReference type="InterPro" id="IPR005811">
    <property type="entry name" value="SUCC_ACL_C"/>
</dbReference>
<dbReference type="GO" id="GO:0005524">
    <property type="term" value="F:ATP binding"/>
    <property type="evidence" value="ECO:0007669"/>
    <property type="project" value="UniProtKB-UniRule"/>
</dbReference>
<proteinExistence type="inferred from homology"/>
<dbReference type="EMBL" id="UESZ01000001">
    <property type="protein sequence ID" value="SSA34974.1"/>
    <property type="molecule type" value="Genomic_DNA"/>
</dbReference>
<dbReference type="GO" id="GO:0005829">
    <property type="term" value="C:cytosol"/>
    <property type="evidence" value="ECO:0007669"/>
    <property type="project" value="TreeGrafter"/>
</dbReference>
<evidence type="ECO:0000256" key="8">
    <source>
        <dbReference type="HAMAP-Rule" id="MF_00558"/>
    </source>
</evidence>
<dbReference type="FunFam" id="3.40.50.261:FF:000007">
    <property type="entry name" value="Succinate--CoA ligase [ADP-forming] subunit beta"/>
    <property type="match status" value="1"/>
</dbReference>
<reference evidence="11" key="1">
    <citation type="submission" date="2016-10" db="EMBL/GenBank/DDBJ databases">
        <authorList>
            <person name="Varghese N."/>
            <person name="Submissions S."/>
        </authorList>
    </citation>
    <scope>NUCLEOTIDE SEQUENCE [LARGE SCALE GENOMIC DNA]</scope>
    <source>
        <strain evidence="11">DSM 22951</strain>
    </source>
</reference>
<dbReference type="GO" id="GO:0006099">
    <property type="term" value="P:tricarboxylic acid cycle"/>
    <property type="evidence" value="ECO:0007669"/>
    <property type="project" value="UniProtKB-UniRule"/>
</dbReference>
<dbReference type="GO" id="GO:0006104">
    <property type="term" value="P:succinyl-CoA metabolic process"/>
    <property type="evidence" value="ECO:0007669"/>
    <property type="project" value="TreeGrafter"/>
</dbReference>
<evidence type="ECO:0000256" key="6">
    <source>
        <dbReference type="ARBA" id="ARBA00022840"/>
    </source>
</evidence>
<dbReference type="InterPro" id="IPR016102">
    <property type="entry name" value="Succinyl-CoA_synth-like"/>
</dbReference>
<feature type="binding site" evidence="8">
    <location>
        <position position="209"/>
    </location>
    <ligand>
        <name>Mg(2+)</name>
        <dbReference type="ChEBI" id="CHEBI:18420"/>
    </ligand>
</feature>
<evidence type="ECO:0000313" key="11">
    <source>
        <dbReference type="Proteomes" id="UP000250028"/>
    </source>
</evidence>
<organism evidence="10 11">
    <name type="scientific">Branchiibius hedensis</name>
    <dbReference type="NCBI Taxonomy" id="672460"/>
    <lineage>
        <taxon>Bacteria</taxon>
        <taxon>Bacillati</taxon>
        <taxon>Actinomycetota</taxon>
        <taxon>Actinomycetes</taxon>
        <taxon>Micrococcales</taxon>
        <taxon>Dermacoccaceae</taxon>
        <taxon>Branchiibius</taxon>
    </lineage>
</organism>
<feature type="domain" description="ATP-grasp" evidence="9">
    <location>
        <begin position="9"/>
        <end position="245"/>
    </location>
</feature>
<protein>
    <recommendedName>
        <fullName evidence="8">Succinate--CoA ligase [ADP-forming] subunit beta</fullName>
        <ecNumber evidence="8">6.2.1.5</ecNumber>
    </recommendedName>
    <alternativeName>
        <fullName evidence="8">Succinyl-CoA synthetase subunit beta</fullName>
        <shortName evidence="8">SCS-beta</shortName>
    </alternativeName>
</protein>
<dbReference type="SUPFAM" id="SSF56059">
    <property type="entry name" value="Glutathione synthetase ATP-binding domain-like"/>
    <property type="match status" value="1"/>
</dbReference>
<feature type="binding site" evidence="8">
    <location>
        <position position="98"/>
    </location>
    <ligand>
        <name>ATP</name>
        <dbReference type="ChEBI" id="CHEBI:30616"/>
    </ligand>
</feature>
<dbReference type="NCBIfam" id="TIGR01016">
    <property type="entry name" value="sucCoAbeta"/>
    <property type="match status" value="1"/>
</dbReference>
<dbReference type="Pfam" id="PF08442">
    <property type="entry name" value="ATP-grasp_2"/>
    <property type="match status" value="1"/>
</dbReference>
<comment type="similarity">
    <text evidence="1 8">Belongs to the succinate/malate CoA ligase beta subunit family.</text>
</comment>
<keyword evidence="6 8" id="KW-0067">ATP-binding</keyword>
<evidence type="ECO:0000313" key="10">
    <source>
        <dbReference type="EMBL" id="SSA34974.1"/>
    </source>
</evidence>
<dbReference type="Gene3D" id="3.30.470.20">
    <property type="entry name" value="ATP-grasp fold, B domain"/>
    <property type="match status" value="1"/>
</dbReference>
<evidence type="ECO:0000256" key="1">
    <source>
        <dbReference type="ARBA" id="ARBA00009182"/>
    </source>
</evidence>
<dbReference type="SUPFAM" id="SSF52210">
    <property type="entry name" value="Succinyl-CoA synthetase domains"/>
    <property type="match status" value="1"/>
</dbReference>
<feature type="binding site" evidence="8">
    <location>
        <position position="195"/>
    </location>
    <ligand>
        <name>Mg(2+)</name>
        <dbReference type="ChEBI" id="CHEBI:18420"/>
    </ligand>
</feature>
<dbReference type="PROSITE" id="PS01217">
    <property type="entry name" value="SUCCINYL_COA_LIG_3"/>
    <property type="match status" value="1"/>
</dbReference>
<dbReference type="PANTHER" id="PTHR11815">
    <property type="entry name" value="SUCCINYL-COA SYNTHETASE BETA CHAIN"/>
    <property type="match status" value="1"/>
</dbReference>
<dbReference type="RefSeq" id="WP_109685934.1">
    <property type="nucleotide sequence ID" value="NZ_QGDN01000001.1"/>
</dbReference>
<dbReference type="InterPro" id="IPR011761">
    <property type="entry name" value="ATP-grasp"/>
</dbReference>
<feature type="binding site" evidence="8">
    <location>
        <position position="49"/>
    </location>
    <ligand>
        <name>ATP</name>
        <dbReference type="ChEBI" id="CHEBI:30616"/>
    </ligand>
</feature>
<feature type="binding site" evidence="8">
    <location>
        <position position="103"/>
    </location>
    <ligand>
        <name>ATP</name>
        <dbReference type="ChEBI" id="CHEBI:30616"/>
    </ligand>
</feature>
<keyword evidence="11" id="KW-1185">Reference proteome</keyword>
<keyword evidence="2 8" id="KW-0816">Tricarboxylic acid cycle</keyword>
<dbReference type="HAMAP" id="MF_00558">
    <property type="entry name" value="Succ_CoA_beta"/>
    <property type="match status" value="1"/>
</dbReference>
<dbReference type="GO" id="GO:0004776">
    <property type="term" value="F:succinate-CoA ligase (GDP-forming) activity"/>
    <property type="evidence" value="ECO:0007669"/>
    <property type="project" value="RHEA"/>
</dbReference>
<dbReference type="InterPro" id="IPR013650">
    <property type="entry name" value="ATP-grasp_succ-CoA_synth-type"/>
</dbReference>
<comment type="catalytic activity">
    <reaction evidence="8">
        <text>succinate + ATP + CoA = succinyl-CoA + ADP + phosphate</text>
        <dbReference type="Rhea" id="RHEA:17661"/>
        <dbReference type="ChEBI" id="CHEBI:30031"/>
        <dbReference type="ChEBI" id="CHEBI:30616"/>
        <dbReference type="ChEBI" id="CHEBI:43474"/>
        <dbReference type="ChEBI" id="CHEBI:57287"/>
        <dbReference type="ChEBI" id="CHEBI:57292"/>
        <dbReference type="ChEBI" id="CHEBI:456216"/>
        <dbReference type="EC" id="6.2.1.5"/>
    </reaction>
</comment>
<dbReference type="Gene3D" id="3.30.1490.20">
    <property type="entry name" value="ATP-grasp fold, A domain"/>
    <property type="match status" value="1"/>
</dbReference>
<dbReference type="NCBIfam" id="NF001913">
    <property type="entry name" value="PRK00696.1"/>
    <property type="match status" value="1"/>
</dbReference>
<dbReference type="PROSITE" id="PS50975">
    <property type="entry name" value="ATP_GRASP"/>
    <property type="match status" value="1"/>
</dbReference>
<dbReference type="PANTHER" id="PTHR11815:SF10">
    <property type="entry name" value="SUCCINATE--COA LIGASE [GDP-FORMING] SUBUNIT BETA, MITOCHONDRIAL"/>
    <property type="match status" value="1"/>
</dbReference>
<evidence type="ECO:0000256" key="7">
    <source>
        <dbReference type="ARBA" id="ARBA00022842"/>
    </source>
</evidence>
<keyword evidence="7 8" id="KW-0460">Magnesium</keyword>
<name>A0A2Y8ZSN4_9MICO</name>
<comment type="cofactor">
    <cofactor evidence="8">
        <name>Mg(2+)</name>
        <dbReference type="ChEBI" id="CHEBI:18420"/>
    </cofactor>
    <text evidence="8">Binds 1 Mg(2+) ion per subunit.</text>
</comment>
<dbReference type="InterPro" id="IPR013815">
    <property type="entry name" value="ATP_grasp_subdomain_1"/>
</dbReference>
<accession>A0A2Y8ZSN4</accession>
<dbReference type="PIRSF" id="PIRSF001554">
    <property type="entry name" value="SucCS_beta"/>
    <property type="match status" value="1"/>
</dbReference>
<sequence>MDLFEYQARDMFEAHGVPVLAGKIATTPQDARAAAEEIGALSGGVSVVKAQVKTGGRGKAGGVKVAKSADEAQQHAEQILGMDIKGHTVGTVMIAQGAQIAEEYYFSVLLDRANRSYLAMCSREGGMEIEQLAVERPEALARIPVDPNVGIDQAKAEEIVAAAKFDPETAAKVAPVLIKLWDVYAGEDATLVEVNPLVKTTDGQIVALDGKVSLDANADFRHPDHAALEDVAAADPLEAAAKEKGLNYVKLDGDVGIIGNGAGLVMSTLDVVAYAGEEFTNPAGEHPKPANFLDIGGGASAEVMTNGLNIILGDEQVKSVFVNVFGGITACDEVAKGIVGALDALGDGATKPLVVRLDGNAVDEGRAILAERNHPLVTIEATMDGAAAKAAELAAAK</sequence>
<dbReference type="EC" id="6.2.1.5" evidence="8"/>
<keyword evidence="4 8" id="KW-0479">Metal-binding</keyword>
<dbReference type="OrthoDB" id="9802602at2"/>
<evidence type="ECO:0000259" key="9">
    <source>
        <dbReference type="PROSITE" id="PS50975"/>
    </source>
</evidence>
<dbReference type="Pfam" id="PF00549">
    <property type="entry name" value="Ligase_CoA"/>
    <property type="match status" value="1"/>
</dbReference>
<evidence type="ECO:0000256" key="3">
    <source>
        <dbReference type="ARBA" id="ARBA00022598"/>
    </source>
</evidence>
<dbReference type="FunFam" id="3.30.470.20:FF:000002">
    <property type="entry name" value="Succinate--CoA ligase [ADP-forming] subunit beta"/>
    <property type="match status" value="1"/>
</dbReference>
<evidence type="ECO:0000256" key="4">
    <source>
        <dbReference type="ARBA" id="ARBA00022723"/>
    </source>
</evidence>
<dbReference type="GO" id="GO:0000287">
    <property type="term" value="F:magnesium ion binding"/>
    <property type="evidence" value="ECO:0007669"/>
    <property type="project" value="UniProtKB-UniRule"/>
</dbReference>
<dbReference type="Gene3D" id="3.40.50.261">
    <property type="entry name" value="Succinyl-CoA synthetase domains"/>
    <property type="match status" value="1"/>
</dbReference>
<keyword evidence="5 8" id="KW-0547">Nucleotide-binding</keyword>
<feature type="binding site" evidence="8">
    <location>
        <position position="260"/>
    </location>
    <ligand>
        <name>substrate</name>
        <note>ligand shared with subunit alpha</note>
    </ligand>
</feature>
<feature type="binding site" evidence="8">
    <location>
        <begin position="56"/>
        <end position="58"/>
    </location>
    <ligand>
        <name>ATP</name>
        <dbReference type="ChEBI" id="CHEBI:30616"/>
    </ligand>
</feature>
<comment type="caution">
    <text evidence="8">Lacks conserved residue(s) required for the propagation of feature annotation.</text>
</comment>
<dbReference type="GO" id="GO:0004775">
    <property type="term" value="F:succinate-CoA ligase (ADP-forming) activity"/>
    <property type="evidence" value="ECO:0007669"/>
    <property type="project" value="UniProtKB-UniRule"/>
</dbReference>